<dbReference type="InterPro" id="IPR027417">
    <property type="entry name" value="P-loop_NTPase"/>
</dbReference>
<organism evidence="1 2">
    <name type="scientific">Caulobacter segnis</name>
    <dbReference type="NCBI Taxonomy" id="88688"/>
    <lineage>
        <taxon>Bacteria</taxon>
        <taxon>Pseudomonadati</taxon>
        <taxon>Pseudomonadota</taxon>
        <taxon>Alphaproteobacteria</taxon>
        <taxon>Caulobacterales</taxon>
        <taxon>Caulobacteraceae</taxon>
        <taxon>Caulobacter</taxon>
    </lineage>
</organism>
<dbReference type="Gene3D" id="3.40.50.300">
    <property type="entry name" value="P-loop containing nucleotide triphosphate hydrolases"/>
    <property type="match status" value="1"/>
</dbReference>
<evidence type="ECO:0000313" key="2">
    <source>
        <dbReference type="Proteomes" id="UP001057520"/>
    </source>
</evidence>
<dbReference type="InterPro" id="IPR017746">
    <property type="entry name" value="Cellulose_synthase_operon_BcsQ"/>
</dbReference>
<keyword evidence="2" id="KW-1185">Reference proteome</keyword>
<name>A0ABY4ZQ89_9CAUL</name>
<dbReference type="Pfam" id="PF06564">
    <property type="entry name" value="CBP_BcsQ"/>
    <property type="match status" value="1"/>
</dbReference>
<dbReference type="SUPFAM" id="SSF52540">
    <property type="entry name" value="P-loop containing nucleoside triphosphate hydrolases"/>
    <property type="match status" value="1"/>
</dbReference>
<proteinExistence type="predicted"/>
<dbReference type="InterPro" id="IPR050678">
    <property type="entry name" value="DNA_Partitioning_ATPase"/>
</dbReference>
<dbReference type="Proteomes" id="UP001057520">
    <property type="component" value="Chromosome"/>
</dbReference>
<sequence>MVLVVVSSPKGGVGKTTLVANLAVALRRRGRQVTAVDFDSQNALRFLLAPEHEDDFGIARCTARGLPWTSAVVAGRGGVRVAPYGEATTPERLRMKDLLEEDALSEALSSLMRSDDEIIIADTTPGEGRIQQRLESLADLKLIVLLADAGSMALAPAYRDGLLLRPITENPTTFGVLNQVDPRRRLSRDISEFIATHAADRFIGIVHYDEALAEAAARGESIVEAAPQGLSAGDIEAIAGRLDRLTSREPVAS</sequence>
<gene>
    <name evidence="1" type="ORF">MZV50_18475</name>
</gene>
<accession>A0ABY4ZQ89</accession>
<reference evidence="1 2" key="1">
    <citation type="submission" date="2022-04" db="EMBL/GenBank/DDBJ databases">
        <title>Genome sequence of soybean root-associated Caulobacter segnis RL271.</title>
        <authorList>
            <person name="Longley R."/>
            <person name="Bonito G."/>
            <person name="Trigodet F."/>
            <person name="Crosson S."/>
            <person name="Fiebig A."/>
        </authorList>
    </citation>
    <scope>NUCLEOTIDE SEQUENCE [LARGE SCALE GENOMIC DNA]</scope>
    <source>
        <strain evidence="1 2">RL271</strain>
    </source>
</reference>
<dbReference type="PANTHER" id="PTHR13696">
    <property type="entry name" value="P-LOOP CONTAINING NUCLEOSIDE TRIPHOSPHATE HYDROLASE"/>
    <property type="match status" value="1"/>
</dbReference>
<protein>
    <submittedName>
        <fullName evidence="1">AAA family ATPase</fullName>
    </submittedName>
</protein>
<dbReference type="PANTHER" id="PTHR13696:SF52">
    <property type="entry name" value="PARA FAMILY PROTEIN CT_582"/>
    <property type="match status" value="1"/>
</dbReference>
<evidence type="ECO:0000313" key="1">
    <source>
        <dbReference type="EMBL" id="USQ94554.1"/>
    </source>
</evidence>
<dbReference type="EMBL" id="CP096040">
    <property type="protein sequence ID" value="USQ94554.1"/>
    <property type="molecule type" value="Genomic_DNA"/>
</dbReference>